<dbReference type="InterPro" id="IPR014729">
    <property type="entry name" value="Rossmann-like_a/b/a_fold"/>
</dbReference>
<feature type="region of interest" description="Disordered" evidence="2">
    <location>
        <begin position="297"/>
        <end position="318"/>
    </location>
</feature>
<evidence type="ECO:0000256" key="2">
    <source>
        <dbReference type="SAM" id="MobiDB-lite"/>
    </source>
</evidence>
<dbReference type="Proteomes" id="UP001595921">
    <property type="component" value="Unassembled WGS sequence"/>
</dbReference>
<organism evidence="4 5">
    <name type="scientific">Halobium salinum</name>
    <dbReference type="NCBI Taxonomy" id="1364940"/>
    <lineage>
        <taxon>Archaea</taxon>
        <taxon>Methanobacteriati</taxon>
        <taxon>Methanobacteriota</taxon>
        <taxon>Stenosarchaea group</taxon>
        <taxon>Halobacteria</taxon>
        <taxon>Halobacteriales</taxon>
        <taxon>Haloferacaceae</taxon>
        <taxon>Halobium</taxon>
    </lineage>
</organism>
<accession>A0ABD5PG77</accession>
<dbReference type="CDD" id="cd00293">
    <property type="entry name" value="USP-like"/>
    <property type="match status" value="2"/>
</dbReference>
<protein>
    <submittedName>
        <fullName evidence="4">Universal stress protein</fullName>
    </submittedName>
</protein>
<dbReference type="InterPro" id="IPR006015">
    <property type="entry name" value="Universal_stress_UspA"/>
</dbReference>
<comment type="caution">
    <text evidence="4">The sequence shown here is derived from an EMBL/GenBank/DDBJ whole genome shotgun (WGS) entry which is preliminary data.</text>
</comment>
<evidence type="ECO:0000313" key="4">
    <source>
        <dbReference type="EMBL" id="MFC4359738.1"/>
    </source>
</evidence>
<sequence length="318" mass="33288">MYRTIVLATDGSDCADRAADWAFAVASTTGATVHVLSVVDTRSYTAGLDDDTPTPESEGGRLEARANGVVEGTIRDHADADVETVAAVEHGVPDRTVNEYAGAHDADLVVAGTHGWTGLNRFLIGSTAERIVRTAELPVLTVKERETPVPGAVDRVLLPVDRERGAEPAVAHALDFATTFDATLHVLSVVEAGVLSSGMAEPSLYDVLDAVEADARAVVDDVAERATAAGVDSETTVTVGDPRVAINDYVAEHGVDLVVMGTHGRTGLSRYLLGSVAERVVRTADVPVVTVRSFRDESDAATAEAGEADIDTDVDTNS</sequence>
<keyword evidence="5" id="KW-1185">Reference proteome</keyword>
<evidence type="ECO:0000259" key="3">
    <source>
        <dbReference type="Pfam" id="PF00582"/>
    </source>
</evidence>
<evidence type="ECO:0000256" key="1">
    <source>
        <dbReference type="ARBA" id="ARBA00008791"/>
    </source>
</evidence>
<dbReference type="SUPFAM" id="SSF52402">
    <property type="entry name" value="Adenine nucleotide alpha hydrolases-like"/>
    <property type="match status" value="2"/>
</dbReference>
<dbReference type="RefSeq" id="WP_267621379.1">
    <property type="nucleotide sequence ID" value="NZ_JAODIW010000006.1"/>
</dbReference>
<dbReference type="PANTHER" id="PTHR46268:SF6">
    <property type="entry name" value="UNIVERSAL STRESS PROTEIN UP12"/>
    <property type="match status" value="1"/>
</dbReference>
<gene>
    <name evidence="4" type="ORF">ACFO0N_17470</name>
</gene>
<dbReference type="Pfam" id="PF00582">
    <property type="entry name" value="Usp"/>
    <property type="match status" value="2"/>
</dbReference>
<feature type="domain" description="UspA" evidence="3">
    <location>
        <begin position="1"/>
        <end position="143"/>
    </location>
</feature>
<dbReference type="Gene3D" id="3.40.50.620">
    <property type="entry name" value="HUPs"/>
    <property type="match status" value="2"/>
</dbReference>
<dbReference type="InterPro" id="IPR006016">
    <property type="entry name" value="UspA"/>
</dbReference>
<proteinExistence type="inferred from homology"/>
<dbReference type="PANTHER" id="PTHR46268">
    <property type="entry name" value="STRESS RESPONSE PROTEIN NHAX"/>
    <property type="match status" value="1"/>
</dbReference>
<comment type="similarity">
    <text evidence="1">Belongs to the universal stress protein A family.</text>
</comment>
<feature type="compositionally biased region" description="Acidic residues" evidence="2">
    <location>
        <begin position="306"/>
        <end position="318"/>
    </location>
</feature>
<reference evidence="4 5" key="1">
    <citation type="journal article" date="2019" name="Int. J. Syst. Evol. Microbiol.">
        <title>The Global Catalogue of Microorganisms (GCM) 10K type strain sequencing project: providing services to taxonomists for standard genome sequencing and annotation.</title>
        <authorList>
            <consortium name="The Broad Institute Genomics Platform"/>
            <consortium name="The Broad Institute Genome Sequencing Center for Infectious Disease"/>
            <person name="Wu L."/>
            <person name="Ma J."/>
        </authorList>
    </citation>
    <scope>NUCLEOTIDE SEQUENCE [LARGE SCALE GENOMIC DNA]</scope>
    <source>
        <strain evidence="4 5">CGMCC 1.12553</strain>
    </source>
</reference>
<evidence type="ECO:0000313" key="5">
    <source>
        <dbReference type="Proteomes" id="UP001595921"/>
    </source>
</evidence>
<dbReference type="AlphaFoldDB" id="A0ABD5PG77"/>
<dbReference type="EMBL" id="JBHSDS010000008">
    <property type="protein sequence ID" value="MFC4359738.1"/>
    <property type="molecule type" value="Genomic_DNA"/>
</dbReference>
<feature type="domain" description="UspA" evidence="3">
    <location>
        <begin position="154"/>
        <end position="292"/>
    </location>
</feature>
<dbReference type="PRINTS" id="PR01438">
    <property type="entry name" value="UNVRSLSTRESS"/>
</dbReference>
<name>A0ABD5PG77_9EURY</name>